<keyword evidence="2 3" id="KW-0378">Hydrolase</keyword>
<sequence length="101" mass="11224">MPGYRLGREYPWRCPPRSPAGSALRAFRASRSFEEGCLLAVNLGDDADTTGAIFGQLAGAYYGERGIPASWLEVLAHREMIGRCVEDLMHIGREEYDRTTS</sequence>
<comment type="caution">
    <text evidence="3">The sequence shown here is derived from an EMBL/GenBank/DDBJ whole genome shotgun (WGS) entry which is preliminary data.</text>
</comment>
<dbReference type="InterPro" id="IPR050792">
    <property type="entry name" value="ADP-ribosylglycohydrolase"/>
</dbReference>
<dbReference type="Gene3D" id="1.10.4080.10">
    <property type="entry name" value="ADP-ribosylation/Crystallin J1"/>
    <property type="match status" value="1"/>
</dbReference>
<dbReference type="PANTHER" id="PTHR16222">
    <property type="entry name" value="ADP-RIBOSYLGLYCOHYDROLASE"/>
    <property type="match status" value="1"/>
</dbReference>
<comment type="similarity">
    <text evidence="1">Belongs to the ADP-ribosylglycohydrolase family.</text>
</comment>
<accession>A0A0W8FL59</accession>
<dbReference type="Pfam" id="PF03747">
    <property type="entry name" value="ADP_ribosyl_GH"/>
    <property type="match status" value="1"/>
</dbReference>
<dbReference type="AlphaFoldDB" id="A0A0W8FL59"/>
<organism evidence="3">
    <name type="scientific">hydrocarbon metagenome</name>
    <dbReference type="NCBI Taxonomy" id="938273"/>
    <lineage>
        <taxon>unclassified sequences</taxon>
        <taxon>metagenomes</taxon>
        <taxon>ecological metagenomes</taxon>
    </lineage>
</organism>
<dbReference type="InterPro" id="IPR005502">
    <property type="entry name" value="Ribosyl_crysJ1"/>
</dbReference>
<dbReference type="PANTHER" id="PTHR16222:SF24">
    <property type="entry name" value="ADP-RIBOSYLHYDROLASE ARH3"/>
    <property type="match status" value="1"/>
</dbReference>
<evidence type="ECO:0000256" key="1">
    <source>
        <dbReference type="ARBA" id="ARBA00010702"/>
    </source>
</evidence>
<gene>
    <name evidence="3" type="ORF">ASZ90_008884</name>
</gene>
<evidence type="ECO:0000313" key="3">
    <source>
        <dbReference type="EMBL" id="KUG21358.1"/>
    </source>
</evidence>
<dbReference type="EMBL" id="LNQE01001069">
    <property type="protein sequence ID" value="KUG21358.1"/>
    <property type="molecule type" value="Genomic_DNA"/>
</dbReference>
<evidence type="ECO:0000256" key="2">
    <source>
        <dbReference type="ARBA" id="ARBA00022801"/>
    </source>
</evidence>
<name>A0A0W8FL59_9ZZZZ</name>
<dbReference type="GO" id="GO:0016787">
    <property type="term" value="F:hydrolase activity"/>
    <property type="evidence" value="ECO:0007669"/>
    <property type="project" value="UniProtKB-KW"/>
</dbReference>
<reference evidence="3" key="1">
    <citation type="journal article" date="2015" name="Proc. Natl. Acad. Sci. U.S.A.">
        <title>Networks of energetic and metabolic interactions define dynamics in microbial communities.</title>
        <authorList>
            <person name="Embree M."/>
            <person name="Liu J.K."/>
            <person name="Al-Bassam M.M."/>
            <person name="Zengler K."/>
        </authorList>
    </citation>
    <scope>NUCLEOTIDE SEQUENCE</scope>
</reference>
<dbReference type="SUPFAM" id="SSF101478">
    <property type="entry name" value="ADP-ribosylglycohydrolase"/>
    <property type="match status" value="1"/>
</dbReference>
<dbReference type="InterPro" id="IPR036705">
    <property type="entry name" value="Ribosyl_crysJ1_sf"/>
</dbReference>
<protein>
    <submittedName>
        <fullName evidence="3">Adp-ribosylglycohydrolase family protein</fullName>
    </submittedName>
</protein>
<proteinExistence type="inferred from homology"/>